<comment type="caution">
    <text evidence="1">The sequence shown here is derived from an EMBL/GenBank/DDBJ whole genome shotgun (WGS) entry which is preliminary data.</text>
</comment>
<keyword evidence="2" id="KW-1185">Reference proteome</keyword>
<evidence type="ECO:0000313" key="1">
    <source>
        <dbReference type="EMBL" id="KAJ9114352.1"/>
    </source>
</evidence>
<accession>A0ACC2WRV9</accession>
<sequence>MLPTPLSLLLCLVGVLNSAWALPDLQSSPEDGNSYDESLVLRPLADGKLSVLFRFHTKAHNAKVHHSLTPPTLILPLQRNNVSELHLSFAAGRWQHDRWGPPLHPEVGGTGAEMRAWIRGDEIEEKWTSVTNAMAGIFCSSLGQIDSAITTSPVDIFPRNPRNSEAAGRLLHAQLPSETLCTENLTPFLKLLPCKGISGISGLMKPYVLLAHDWHAMGVDYTSSEDDTETDLVLWWEAVVNLVDWEKDAKRDFSIHSLFDRDLPRECPVAQTSEIILTGQDQDLGQLVSGSPSSTSGDGFRIWEYDHSLAGKNLDFRWINESTFIPPVHIAPNPVTFSRILTGTGQLEGGLETAIRNNGEETRRVRYVEVLPWWIQPWMHELRIDEDSRPADHLVREQRYIPAIDRTRPTTLSLELSLPPKTALRVHLPFNKAFIRYTEHPPDASRGFDLPPAILYLQDLAERNDSDSASAPFWKASKLRIYSSKLLLDLATPDFSMPYNVIIMTSTLMALFFGSVFNAITRRFGVVEVEAVEKDVAVVPSHQD</sequence>
<dbReference type="Proteomes" id="UP001230649">
    <property type="component" value="Unassembled WGS sequence"/>
</dbReference>
<protein>
    <submittedName>
        <fullName evidence="1">Uncharacterized protein</fullName>
    </submittedName>
</protein>
<name>A0ACC2WRV9_9TREE</name>
<dbReference type="EMBL" id="JASBWS010000009">
    <property type="protein sequence ID" value="KAJ9114352.1"/>
    <property type="molecule type" value="Genomic_DNA"/>
</dbReference>
<organism evidence="1 2">
    <name type="scientific">Naganishia adeliensis</name>
    <dbReference type="NCBI Taxonomy" id="92952"/>
    <lineage>
        <taxon>Eukaryota</taxon>
        <taxon>Fungi</taxon>
        <taxon>Dikarya</taxon>
        <taxon>Basidiomycota</taxon>
        <taxon>Agaricomycotina</taxon>
        <taxon>Tremellomycetes</taxon>
        <taxon>Filobasidiales</taxon>
        <taxon>Filobasidiaceae</taxon>
        <taxon>Naganishia</taxon>
    </lineage>
</organism>
<gene>
    <name evidence="1" type="ORF">QFC20_001495</name>
</gene>
<evidence type="ECO:0000313" key="2">
    <source>
        <dbReference type="Proteomes" id="UP001230649"/>
    </source>
</evidence>
<reference evidence="1" key="1">
    <citation type="submission" date="2023-04" db="EMBL/GenBank/DDBJ databases">
        <title>Draft Genome sequencing of Naganishia species isolated from polar environments using Oxford Nanopore Technology.</title>
        <authorList>
            <person name="Leo P."/>
            <person name="Venkateswaran K."/>
        </authorList>
    </citation>
    <scope>NUCLEOTIDE SEQUENCE</scope>
    <source>
        <strain evidence="1">MNA-CCFEE 5262</strain>
    </source>
</reference>
<proteinExistence type="predicted"/>